<evidence type="ECO:0000259" key="5">
    <source>
        <dbReference type="PROSITE" id="PS50893"/>
    </source>
</evidence>
<evidence type="ECO:0000256" key="1">
    <source>
        <dbReference type="ARBA" id="ARBA00005417"/>
    </source>
</evidence>
<dbReference type="InterPro" id="IPR003439">
    <property type="entry name" value="ABC_transporter-like_ATP-bd"/>
</dbReference>
<dbReference type="FunFam" id="3.40.50.300:FF:000134">
    <property type="entry name" value="Iron-enterobactin ABC transporter ATP-binding protein"/>
    <property type="match status" value="1"/>
</dbReference>
<dbReference type="CDD" id="cd03214">
    <property type="entry name" value="ABC_Iron-Siderophores_B12_Hemin"/>
    <property type="match status" value="1"/>
</dbReference>
<dbReference type="RefSeq" id="WP_002565656.1">
    <property type="nucleotide sequence ID" value="NZ_KQ235888.1"/>
</dbReference>
<evidence type="ECO:0000313" key="7">
    <source>
        <dbReference type="Proteomes" id="UP000037392"/>
    </source>
</evidence>
<keyword evidence="4" id="KW-0067">ATP-binding</keyword>
<gene>
    <name evidence="6" type="ORF">HMPREF9470_05539</name>
</gene>
<dbReference type="InterPro" id="IPR003593">
    <property type="entry name" value="AAA+_ATPase"/>
</dbReference>
<sequence>MILEVKNGCFSYNSRSILSGISFELEEHKVMTVLGPNGVGKTTLLKCIMDFLHWQQGETFIAGQPLRTYKEKELWQVISYVPQAKRSVFSYRVLDMVVMGLNASQNFFKVPDQSQYDQAEELLNLLGCQKLIDRYCNQLSGGELQMVMIARALISRPQLLVLDEPESNLDMKNQLRILDAIERASREMNTACLINTHFPNHALNISDQTLMLGLGQKKLFGATKDLLNEENIERFFSVRSKIVSFQADGQEHQTIFPYRIASHSRGGGIT</sequence>
<evidence type="ECO:0000256" key="4">
    <source>
        <dbReference type="ARBA" id="ARBA00022840"/>
    </source>
</evidence>
<dbReference type="InterPro" id="IPR017871">
    <property type="entry name" value="ABC_transporter-like_CS"/>
</dbReference>
<comment type="caution">
    <text evidence="6">The sequence shown here is derived from an EMBL/GenBank/DDBJ whole genome shotgun (WGS) entry which is preliminary data.</text>
</comment>
<dbReference type="SUPFAM" id="SSF52540">
    <property type="entry name" value="P-loop containing nucleoside triphosphate hydrolases"/>
    <property type="match status" value="1"/>
</dbReference>
<dbReference type="SMART" id="SM00382">
    <property type="entry name" value="AAA"/>
    <property type="match status" value="1"/>
</dbReference>
<dbReference type="GeneID" id="93166045"/>
<dbReference type="Gene3D" id="3.40.50.300">
    <property type="entry name" value="P-loop containing nucleotide triphosphate hydrolases"/>
    <property type="match status" value="1"/>
</dbReference>
<dbReference type="InterPro" id="IPR027417">
    <property type="entry name" value="P-loop_NTPase"/>
</dbReference>
<protein>
    <recommendedName>
        <fullName evidence="5">ABC transporter domain-containing protein</fullName>
    </recommendedName>
</protein>
<reference evidence="6 7" key="1">
    <citation type="submission" date="2011-04" db="EMBL/GenBank/DDBJ databases">
        <title>The Genome Sequence of Clostridium citroniae WAL-19142.</title>
        <authorList>
            <consortium name="The Broad Institute Genome Sequencing Platform"/>
            <person name="Earl A."/>
            <person name="Ward D."/>
            <person name="Feldgarden M."/>
            <person name="Gevers D."/>
            <person name="Warren Y.A."/>
            <person name="Tyrrell K.L."/>
            <person name="Citron D.M."/>
            <person name="Goldstein E.J."/>
            <person name="Daigneault M."/>
            <person name="Allen-Vercoe E."/>
            <person name="Young S.K."/>
            <person name="Zeng Q."/>
            <person name="Gargeya S."/>
            <person name="Fitzgerald M."/>
            <person name="Haas B."/>
            <person name="Abouelleil A."/>
            <person name="Alvarado L."/>
            <person name="Arachchi H.M."/>
            <person name="Berlin A."/>
            <person name="Brown A."/>
            <person name="Chapman S.B."/>
            <person name="Chen Z."/>
            <person name="Dunbar C."/>
            <person name="Freedman E."/>
            <person name="Gearin G."/>
            <person name="Gellesch M."/>
            <person name="Goldberg J."/>
            <person name="Griggs A."/>
            <person name="Gujja S."/>
            <person name="Heilman E.R."/>
            <person name="Heiman D."/>
            <person name="Howarth C."/>
            <person name="Larson L."/>
            <person name="Lui A."/>
            <person name="MacDonald P.J."/>
            <person name="Mehta T."/>
            <person name="Montmayeur A."/>
            <person name="Murphy C."/>
            <person name="Neiman D."/>
            <person name="Pearson M."/>
            <person name="Priest M."/>
            <person name="Roberts A."/>
            <person name="Saif S."/>
            <person name="Shea T."/>
            <person name="Shenoy N."/>
            <person name="Sisk P."/>
            <person name="Stolte C."/>
            <person name="Sykes S."/>
            <person name="White J."/>
            <person name="Yandava C."/>
            <person name="Wortman J."/>
            <person name="Nusbaum C."/>
            <person name="Birren B."/>
        </authorList>
    </citation>
    <scope>NUCLEOTIDE SEQUENCE [LARGE SCALE GENOMIC DNA]</scope>
    <source>
        <strain evidence="6 7">WAL-19142</strain>
    </source>
</reference>
<dbReference type="PATRIC" id="fig|742734.4.peg.5929"/>
<dbReference type="PANTHER" id="PTHR42734">
    <property type="entry name" value="METAL TRANSPORT SYSTEM ATP-BINDING PROTEIN TM_0124-RELATED"/>
    <property type="match status" value="1"/>
</dbReference>
<accession>A0A0J9BE81</accession>
<evidence type="ECO:0000313" key="6">
    <source>
        <dbReference type="EMBL" id="KMW10689.1"/>
    </source>
</evidence>
<dbReference type="EMBL" id="ADLK01000059">
    <property type="protein sequence ID" value="KMW10689.1"/>
    <property type="molecule type" value="Genomic_DNA"/>
</dbReference>
<proteinExistence type="inferred from homology"/>
<organism evidence="6 7">
    <name type="scientific">[Clostridium] citroniae WAL-19142</name>
    <dbReference type="NCBI Taxonomy" id="742734"/>
    <lineage>
        <taxon>Bacteria</taxon>
        <taxon>Bacillati</taxon>
        <taxon>Bacillota</taxon>
        <taxon>Clostridia</taxon>
        <taxon>Lachnospirales</taxon>
        <taxon>Lachnospiraceae</taxon>
        <taxon>Enterocloster</taxon>
    </lineage>
</organism>
<evidence type="ECO:0000256" key="3">
    <source>
        <dbReference type="ARBA" id="ARBA00022741"/>
    </source>
</evidence>
<evidence type="ECO:0000256" key="2">
    <source>
        <dbReference type="ARBA" id="ARBA00022448"/>
    </source>
</evidence>
<dbReference type="GO" id="GO:0016887">
    <property type="term" value="F:ATP hydrolysis activity"/>
    <property type="evidence" value="ECO:0007669"/>
    <property type="project" value="InterPro"/>
</dbReference>
<dbReference type="PANTHER" id="PTHR42734:SF6">
    <property type="entry name" value="MOLYBDATE IMPORT ATP-BINDING PROTEIN MOLC"/>
    <property type="match status" value="1"/>
</dbReference>
<dbReference type="AlphaFoldDB" id="A0A0J9BE81"/>
<name>A0A0J9BE81_9FIRM</name>
<dbReference type="PROSITE" id="PS00211">
    <property type="entry name" value="ABC_TRANSPORTER_1"/>
    <property type="match status" value="1"/>
</dbReference>
<dbReference type="Pfam" id="PF00005">
    <property type="entry name" value="ABC_tran"/>
    <property type="match status" value="1"/>
</dbReference>
<keyword evidence="3" id="KW-0547">Nucleotide-binding</keyword>
<dbReference type="OrthoDB" id="9799337at2"/>
<feature type="domain" description="ABC transporter" evidence="5">
    <location>
        <begin position="3"/>
        <end position="239"/>
    </location>
</feature>
<dbReference type="GO" id="GO:0005524">
    <property type="term" value="F:ATP binding"/>
    <property type="evidence" value="ECO:0007669"/>
    <property type="project" value="UniProtKB-KW"/>
</dbReference>
<dbReference type="Proteomes" id="UP000037392">
    <property type="component" value="Unassembled WGS sequence"/>
</dbReference>
<dbReference type="InterPro" id="IPR050153">
    <property type="entry name" value="Metal_Ion_Import_ABC"/>
</dbReference>
<dbReference type="PROSITE" id="PS50893">
    <property type="entry name" value="ABC_TRANSPORTER_2"/>
    <property type="match status" value="1"/>
</dbReference>
<keyword evidence="2" id="KW-0813">Transport</keyword>
<comment type="similarity">
    <text evidence="1">Belongs to the ABC transporter superfamily.</text>
</comment>